<dbReference type="Pfam" id="PF01381">
    <property type="entry name" value="HTH_3"/>
    <property type="match status" value="1"/>
</dbReference>
<evidence type="ECO:0000313" key="2">
    <source>
        <dbReference type="EMBL" id="KYG65612.1"/>
    </source>
</evidence>
<name>A0A150WMC5_BDEBC</name>
<dbReference type="AlphaFoldDB" id="A0A150WMC5"/>
<keyword evidence="3" id="KW-1185">Reference proteome</keyword>
<dbReference type="InterPro" id="IPR001387">
    <property type="entry name" value="Cro/C1-type_HTH"/>
</dbReference>
<dbReference type="SMART" id="SM00530">
    <property type="entry name" value="HTH_XRE"/>
    <property type="match status" value="1"/>
</dbReference>
<dbReference type="InterPro" id="IPR010982">
    <property type="entry name" value="Lambda_DNA-bd_dom_sf"/>
</dbReference>
<sequence>MTTAKRNVDALEFFEKLSGPMTLGRAIAALRLSDEKTQVQYAKKLGISQNHLSQIEKGLKVVSVERAKKFAKALGHSEIVFVQLAVQDELDRLGIKMKVHLKIA</sequence>
<evidence type="ECO:0000313" key="3">
    <source>
        <dbReference type="Proteomes" id="UP000075320"/>
    </source>
</evidence>
<dbReference type="EMBL" id="LUKE01000001">
    <property type="protein sequence ID" value="KYG65612.1"/>
    <property type="molecule type" value="Genomic_DNA"/>
</dbReference>
<dbReference type="GO" id="GO:0003677">
    <property type="term" value="F:DNA binding"/>
    <property type="evidence" value="ECO:0007669"/>
    <property type="project" value="InterPro"/>
</dbReference>
<evidence type="ECO:0000259" key="1">
    <source>
        <dbReference type="PROSITE" id="PS50943"/>
    </source>
</evidence>
<feature type="domain" description="HTH cro/C1-type" evidence="1">
    <location>
        <begin position="27"/>
        <end position="81"/>
    </location>
</feature>
<gene>
    <name evidence="2" type="ORF">AZI86_00595</name>
</gene>
<comment type="caution">
    <text evidence="2">The sequence shown here is derived from an EMBL/GenBank/DDBJ whole genome shotgun (WGS) entry which is preliminary data.</text>
</comment>
<dbReference type="RefSeq" id="WP_061833156.1">
    <property type="nucleotide sequence ID" value="NZ_LUKE01000001.1"/>
</dbReference>
<protein>
    <recommendedName>
        <fullName evidence="1">HTH cro/C1-type domain-containing protein</fullName>
    </recommendedName>
</protein>
<proteinExistence type="predicted"/>
<dbReference type="OrthoDB" id="9342842at2"/>
<organism evidence="2 3">
    <name type="scientific">Bdellovibrio bacteriovorus</name>
    <dbReference type="NCBI Taxonomy" id="959"/>
    <lineage>
        <taxon>Bacteria</taxon>
        <taxon>Pseudomonadati</taxon>
        <taxon>Bdellovibrionota</taxon>
        <taxon>Bdellovibrionia</taxon>
        <taxon>Bdellovibrionales</taxon>
        <taxon>Pseudobdellovibrionaceae</taxon>
        <taxon>Bdellovibrio</taxon>
    </lineage>
</organism>
<dbReference type="PROSITE" id="PS50943">
    <property type="entry name" value="HTH_CROC1"/>
    <property type="match status" value="1"/>
</dbReference>
<dbReference type="Gene3D" id="1.10.260.40">
    <property type="entry name" value="lambda repressor-like DNA-binding domains"/>
    <property type="match status" value="1"/>
</dbReference>
<dbReference type="SUPFAM" id="SSF47413">
    <property type="entry name" value="lambda repressor-like DNA-binding domains"/>
    <property type="match status" value="1"/>
</dbReference>
<accession>A0A150WMC5</accession>
<reference evidence="2 3" key="1">
    <citation type="submission" date="2016-03" db="EMBL/GenBank/DDBJ databases">
        <authorList>
            <person name="Ploux O."/>
        </authorList>
    </citation>
    <scope>NUCLEOTIDE SEQUENCE [LARGE SCALE GENOMIC DNA]</scope>
    <source>
        <strain evidence="2 3">R0</strain>
    </source>
</reference>
<dbReference type="Proteomes" id="UP000075320">
    <property type="component" value="Unassembled WGS sequence"/>
</dbReference>
<dbReference type="CDD" id="cd00093">
    <property type="entry name" value="HTH_XRE"/>
    <property type="match status" value="1"/>
</dbReference>